<dbReference type="Gene3D" id="1.25.40.20">
    <property type="entry name" value="Ankyrin repeat-containing domain"/>
    <property type="match status" value="1"/>
</dbReference>
<dbReference type="InterPro" id="IPR002110">
    <property type="entry name" value="Ankyrin_rpt"/>
</dbReference>
<keyword evidence="1" id="KW-0677">Repeat</keyword>
<evidence type="ECO:0000256" key="1">
    <source>
        <dbReference type="ARBA" id="ARBA00022737"/>
    </source>
</evidence>
<evidence type="ECO:0000256" key="5">
    <source>
        <dbReference type="SAM" id="MobiDB-lite"/>
    </source>
</evidence>
<dbReference type="PROSITE" id="PS50088">
    <property type="entry name" value="ANK_REPEAT"/>
    <property type="match status" value="2"/>
</dbReference>
<evidence type="ECO:0000256" key="4">
    <source>
        <dbReference type="PROSITE-ProRule" id="PRU00023"/>
    </source>
</evidence>
<dbReference type="SUPFAM" id="SSF48403">
    <property type="entry name" value="Ankyrin repeat"/>
    <property type="match status" value="1"/>
</dbReference>
<comment type="similarity">
    <text evidence="3">Belongs to the SOWAH family.</text>
</comment>
<proteinExistence type="inferred from homology"/>
<feature type="compositionally biased region" description="Polar residues" evidence="5">
    <location>
        <begin position="1"/>
        <end position="32"/>
    </location>
</feature>
<name>A0A1W0X7E9_HYPEX</name>
<dbReference type="PROSITE" id="PS50297">
    <property type="entry name" value="ANK_REP_REGION"/>
    <property type="match status" value="1"/>
</dbReference>
<dbReference type="Pfam" id="PF12796">
    <property type="entry name" value="Ank_2"/>
    <property type="match status" value="1"/>
</dbReference>
<keyword evidence="7" id="KW-1185">Reference proteome</keyword>
<evidence type="ECO:0000313" key="7">
    <source>
        <dbReference type="Proteomes" id="UP000192578"/>
    </source>
</evidence>
<dbReference type="PANTHER" id="PTHR14491">
    <property type="entry name" value="SOSONDOWAH, ISOFORM G"/>
    <property type="match status" value="1"/>
</dbReference>
<dbReference type="SMART" id="SM00248">
    <property type="entry name" value="ANK"/>
    <property type="match status" value="2"/>
</dbReference>
<dbReference type="PANTHER" id="PTHR14491:SF7">
    <property type="entry name" value="SOSONDOWAH, ISOFORM G"/>
    <property type="match status" value="1"/>
</dbReference>
<feature type="repeat" description="ANK" evidence="4">
    <location>
        <begin position="148"/>
        <end position="181"/>
    </location>
</feature>
<feature type="repeat" description="ANK" evidence="4">
    <location>
        <begin position="182"/>
        <end position="215"/>
    </location>
</feature>
<comment type="caution">
    <text evidence="6">The sequence shown here is derived from an EMBL/GenBank/DDBJ whole genome shotgun (WGS) entry which is preliminary data.</text>
</comment>
<sequence length="421" mass="44891">MDENQQNSPSESGSRKSSITNPSSDGTVTTATVADELKNGTPVRPGLVKGYGGLIEQSLAAQAANKVKLRPRKPSAALTALLESDQPKKELLLSRRQSGAIDDSAGVMMVDSALMGSWFVACGKNDMESLKSIIAQEPRLARVRQPGSGWTALHWAARHGNIELALLLVNKYEANLNALSRAGYTSLHVAAQHNRPDIMAVLVTECHADRDAVDYSGKTANFYFNSVPRSSTSHSSSYETLHRKPKTLSHAFNASVRRVGSFNSKIRSSMMRRFNTSQGNIKEMKESISSPGPFLPEEGDAFLMPPPLSTIPAAAKKSGRRPGGFAGLKRRGSITSEVSRSDSIISADDVRSLGSARNGKLFDSESDSASFQETGSLDSVAALTDAAFTPPVPAMKVPSGKTASPVVYAKTMTSLDGGSEC</sequence>
<feature type="region of interest" description="Disordered" evidence="5">
    <location>
        <begin position="1"/>
        <end position="43"/>
    </location>
</feature>
<organism evidence="6 7">
    <name type="scientific">Hypsibius exemplaris</name>
    <name type="common">Freshwater tardigrade</name>
    <dbReference type="NCBI Taxonomy" id="2072580"/>
    <lineage>
        <taxon>Eukaryota</taxon>
        <taxon>Metazoa</taxon>
        <taxon>Ecdysozoa</taxon>
        <taxon>Tardigrada</taxon>
        <taxon>Eutardigrada</taxon>
        <taxon>Parachela</taxon>
        <taxon>Hypsibioidea</taxon>
        <taxon>Hypsibiidae</taxon>
        <taxon>Hypsibius</taxon>
    </lineage>
</organism>
<reference evidence="7" key="1">
    <citation type="submission" date="2017-01" db="EMBL/GenBank/DDBJ databases">
        <title>Comparative genomics of anhydrobiosis in the tardigrade Hypsibius dujardini.</title>
        <authorList>
            <person name="Yoshida Y."/>
            <person name="Koutsovoulos G."/>
            <person name="Laetsch D."/>
            <person name="Stevens L."/>
            <person name="Kumar S."/>
            <person name="Horikawa D."/>
            <person name="Ishino K."/>
            <person name="Komine S."/>
            <person name="Tomita M."/>
            <person name="Blaxter M."/>
            <person name="Arakawa K."/>
        </authorList>
    </citation>
    <scope>NUCLEOTIDE SEQUENCE [LARGE SCALE GENOMIC DNA]</scope>
    <source>
        <strain evidence="7">Z151</strain>
    </source>
</reference>
<keyword evidence="2 4" id="KW-0040">ANK repeat</keyword>
<dbReference type="AlphaFoldDB" id="A0A1W0X7E9"/>
<dbReference type="InterPro" id="IPR036770">
    <property type="entry name" value="Ankyrin_rpt-contain_sf"/>
</dbReference>
<evidence type="ECO:0000256" key="2">
    <source>
        <dbReference type="ARBA" id="ARBA00023043"/>
    </source>
</evidence>
<gene>
    <name evidence="6" type="ORF">BV898_02962</name>
</gene>
<evidence type="ECO:0000313" key="6">
    <source>
        <dbReference type="EMBL" id="OQV23232.1"/>
    </source>
</evidence>
<evidence type="ECO:0000256" key="3">
    <source>
        <dbReference type="ARBA" id="ARBA00038122"/>
    </source>
</evidence>
<dbReference type="Proteomes" id="UP000192578">
    <property type="component" value="Unassembled WGS sequence"/>
</dbReference>
<protein>
    <submittedName>
        <fullName evidence="6">Ankyrin repeat domain-containing protein SOWAHC</fullName>
    </submittedName>
</protein>
<accession>A0A1W0X7E9</accession>
<dbReference type="OrthoDB" id="539213at2759"/>
<dbReference type="EMBL" id="MTYJ01000013">
    <property type="protein sequence ID" value="OQV23232.1"/>
    <property type="molecule type" value="Genomic_DNA"/>
</dbReference>